<name>A0AAD7G645_MYCRO</name>
<feature type="non-terminal residue" evidence="1">
    <location>
        <position position="1"/>
    </location>
</feature>
<sequence>MPGRRRLRASRRPPFAHQHMRLKPLPSRNRPARSIARMLRTCLATRPARYSAAVVPTPPARRLRRARGRVVVIGSPSRSACAAYWRCSGWRIHGAWPCGQRPSEDCFGVAAYGNAGAGYLLRLGSTHSMCAAPRRMHRTHHSASRGGLLIPQTRLDAHHDHTLKYAERARQAMLVQLLSCVPAVPRLHSGWAHTSSAGRTASQSVACAVRGAGCVAGRCGAETTVVGQCGEGAQVGREPRDEFHSSIPYTHNVYLYEI</sequence>
<reference evidence="1" key="1">
    <citation type="submission" date="2023-03" db="EMBL/GenBank/DDBJ databases">
        <title>Massive genome expansion in bonnet fungi (Mycena s.s.) driven by repeated elements and novel gene families across ecological guilds.</title>
        <authorList>
            <consortium name="Lawrence Berkeley National Laboratory"/>
            <person name="Harder C.B."/>
            <person name="Miyauchi S."/>
            <person name="Viragh M."/>
            <person name="Kuo A."/>
            <person name="Thoen E."/>
            <person name="Andreopoulos B."/>
            <person name="Lu D."/>
            <person name="Skrede I."/>
            <person name="Drula E."/>
            <person name="Henrissat B."/>
            <person name="Morin E."/>
            <person name="Kohler A."/>
            <person name="Barry K."/>
            <person name="LaButti K."/>
            <person name="Morin E."/>
            <person name="Salamov A."/>
            <person name="Lipzen A."/>
            <person name="Mereny Z."/>
            <person name="Hegedus B."/>
            <person name="Baldrian P."/>
            <person name="Stursova M."/>
            <person name="Weitz H."/>
            <person name="Taylor A."/>
            <person name="Grigoriev I.V."/>
            <person name="Nagy L.G."/>
            <person name="Martin F."/>
            <person name="Kauserud H."/>
        </authorList>
    </citation>
    <scope>NUCLEOTIDE SEQUENCE</scope>
    <source>
        <strain evidence="1">CBHHK067</strain>
    </source>
</reference>
<proteinExistence type="predicted"/>
<comment type="caution">
    <text evidence="1">The sequence shown here is derived from an EMBL/GenBank/DDBJ whole genome shotgun (WGS) entry which is preliminary data.</text>
</comment>
<gene>
    <name evidence="1" type="ORF">B0H17DRAFT_1337518</name>
</gene>
<dbReference type="Proteomes" id="UP001221757">
    <property type="component" value="Unassembled WGS sequence"/>
</dbReference>
<keyword evidence="2" id="KW-1185">Reference proteome</keyword>
<organism evidence="1 2">
    <name type="scientific">Mycena rosella</name>
    <name type="common">Pink bonnet</name>
    <name type="synonym">Agaricus rosellus</name>
    <dbReference type="NCBI Taxonomy" id="1033263"/>
    <lineage>
        <taxon>Eukaryota</taxon>
        <taxon>Fungi</taxon>
        <taxon>Dikarya</taxon>
        <taxon>Basidiomycota</taxon>
        <taxon>Agaricomycotina</taxon>
        <taxon>Agaricomycetes</taxon>
        <taxon>Agaricomycetidae</taxon>
        <taxon>Agaricales</taxon>
        <taxon>Marasmiineae</taxon>
        <taxon>Mycenaceae</taxon>
        <taxon>Mycena</taxon>
    </lineage>
</organism>
<protein>
    <submittedName>
        <fullName evidence="1">Uncharacterized protein</fullName>
    </submittedName>
</protein>
<evidence type="ECO:0000313" key="1">
    <source>
        <dbReference type="EMBL" id="KAJ7659514.1"/>
    </source>
</evidence>
<dbReference type="EMBL" id="JARKIE010000268">
    <property type="protein sequence ID" value="KAJ7659514.1"/>
    <property type="molecule type" value="Genomic_DNA"/>
</dbReference>
<evidence type="ECO:0000313" key="2">
    <source>
        <dbReference type="Proteomes" id="UP001221757"/>
    </source>
</evidence>
<accession>A0AAD7G645</accession>
<dbReference type="AlphaFoldDB" id="A0AAD7G645"/>